<evidence type="ECO:0000313" key="2">
    <source>
        <dbReference type="EMBL" id="CAA9254611.1"/>
    </source>
</evidence>
<sequence>ETAALTTVQRHIRPPARRRSRTARHRGGARAGGGCPGAPDVVPGQPRGGGGHQFARPAVQGPGPGLQCPGPRAGYRDPGAGGAAPAGRAGARHRRRGGGPCRFPRPLHRGPDRPVAGHRELRGLHRHRPDARGRAGMPGPAADPRRVPSGL</sequence>
<dbReference type="EMBL" id="CADCTE010000132">
    <property type="protein sequence ID" value="CAA9254611.1"/>
    <property type="molecule type" value="Genomic_DNA"/>
</dbReference>
<feature type="compositionally biased region" description="Basic and acidic residues" evidence="1">
    <location>
        <begin position="109"/>
        <end position="123"/>
    </location>
</feature>
<feature type="non-terminal residue" evidence="2">
    <location>
        <position position="151"/>
    </location>
</feature>
<protein>
    <submittedName>
        <fullName evidence="2">Uncharacterized protein</fullName>
    </submittedName>
</protein>
<dbReference type="AlphaFoldDB" id="A0A6J4INI1"/>
<proteinExistence type="predicted"/>
<feature type="compositionally biased region" description="Basic residues" evidence="1">
    <location>
        <begin position="10"/>
        <end position="28"/>
    </location>
</feature>
<accession>A0A6J4INI1</accession>
<feature type="compositionally biased region" description="Low complexity" evidence="1">
    <location>
        <begin position="65"/>
        <end position="78"/>
    </location>
</feature>
<gene>
    <name evidence="2" type="ORF">AVDCRST_MAG83-2379</name>
</gene>
<feature type="non-terminal residue" evidence="2">
    <location>
        <position position="1"/>
    </location>
</feature>
<name>A0A6J4INI1_9MICC</name>
<evidence type="ECO:0000256" key="1">
    <source>
        <dbReference type="SAM" id="MobiDB-lite"/>
    </source>
</evidence>
<reference evidence="2" key="1">
    <citation type="submission" date="2020-02" db="EMBL/GenBank/DDBJ databases">
        <authorList>
            <person name="Meier V. D."/>
        </authorList>
    </citation>
    <scope>NUCLEOTIDE SEQUENCE</scope>
    <source>
        <strain evidence="2">AVDCRST_MAG83</strain>
    </source>
</reference>
<feature type="region of interest" description="Disordered" evidence="1">
    <location>
        <begin position="1"/>
        <end position="151"/>
    </location>
</feature>
<organism evidence="2">
    <name type="scientific">uncultured Arthrobacter sp</name>
    <dbReference type="NCBI Taxonomy" id="114050"/>
    <lineage>
        <taxon>Bacteria</taxon>
        <taxon>Bacillati</taxon>
        <taxon>Actinomycetota</taxon>
        <taxon>Actinomycetes</taxon>
        <taxon>Micrococcales</taxon>
        <taxon>Micrococcaceae</taxon>
        <taxon>Arthrobacter</taxon>
        <taxon>environmental samples</taxon>
    </lineage>
</organism>